<evidence type="ECO:0000313" key="1">
    <source>
        <dbReference type="EMBL" id="RXK36249.1"/>
    </source>
</evidence>
<proteinExistence type="predicted"/>
<reference evidence="1 2" key="1">
    <citation type="submission" date="2016-06" db="EMBL/GenBank/DDBJ databases">
        <title>Evolution of pathogenesis and genome organization in the Tremellales.</title>
        <authorList>
            <person name="Cuomo C."/>
            <person name="Litvintseva A."/>
            <person name="Heitman J."/>
            <person name="Chen Y."/>
            <person name="Sun S."/>
            <person name="Springer D."/>
            <person name="Dromer F."/>
            <person name="Young S."/>
            <person name="Zeng Q."/>
            <person name="Chapman S."/>
            <person name="Gujja S."/>
            <person name="Saif S."/>
            <person name="Birren B."/>
        </authorList>
    </citation>
    <scope>NUCLEOTIDE SEQUENCE [LARGE SCALE GENOMIC DNA]</scope>
    <source>
        <strain evidence="1 2">ATCC 28783</strain>
    </source>
</reference>
<comment type="caution">
    <text evidence="1">The sequence shown here is derived from an EMBL/GenBank/DDBJ whole genome shotgun (WGS) entry which is preliminary data.</text>
</comment>
<dbReference type="AlphaFoldDB" id="A0A4Q1BBU4"/>
<dbReference type="VEuPathDB" id="FungiDB:TREMEDRAFT_61807"/>
<keyword evidence="2" id="KW-1185">Reference proteome</keyword>
<gene>
    <name evidence="1" type="ORF">M231_06519</name>
</gene>
<dbReference type="EMBL" id="SDIL01000104">
    <property type="protein sequence ID" value="RXK36249.1"/>
    <property type="molecule type" value="Genomic_DNA"/>
</dbReference>
<dbReference type="InParanoid" id="A0A4Q1BBU4"/>
<evidence type="ECO:0000313" key="2">
    <source>
        <dbReference type="Proteomes" id="UP000289152"/>
    </source>
</evidence>
<accession>A0A4Q1BBU4</accession>
<dbReference type="Proteomes" id="UP000289152">
    <property type="component" value="Unassembled WGS sequence"/>
</dbReference>
<sequence length="295" mass="34262">MRSTSTPDMTSHFTDPEYVFHNILDKATISYLSRASLLDRFKNSNKLKEFQLLIRETLHSCCSTFLTSPVTESDENSLISYKSHMNDTEFIKLMELNEPMDPMSIRIDNMDKPFRDEQDNIEFSLRTTMTLRTFKSHMPDYTIEPITFYFSITFPDLINDYHTATQEALSNFTNKLRKDHPAEESLEIIRDTVDQDLGGKAGEDMFRDQNGLDDYTLLDLKAEITHDWKEVDGYWWLALTLKHDGFVSDDGIKWRALKSPKRDKTRDKGIVTWISWPGSLDGSPGYSDVYDSEEN</sequence>
<organism evidence="1 2">
    <name type="scientific">Tremella mesenterica</name>
    <name type="common">Jelly fungus</name>
    <dbReference type="NCBI Taxonomy" id="5217"/>
    <lineage>
        <taxon>Eukaryota</taxon>
        <taxon>Fungi</taxon>
        <taxon>Dikarya</taxon>
        <taxon>Basidiomycota</taxon>
        <taxon>Agaricomycotina</taxon>
        <taxon>Tremellomycetes</taxon>
        <taxon>Tremellales</taxon>
        <taxon>Tremellaceae</taxon>
        <taxon>Tremella</taxon>
    </lineage>
</organism>
<protein>
    <submittedName>
        <fullName evidence="1">Uncharacterized protein</fullName>
    </submittedName>
</protein>
<name>A0A4Q1BBU4_TREME</name>